<dbReference type="InterPro" id="IPR036388">
    <property type="entry name" value="WH-like_DNA-bd_sf"/>
</dbReference>
<organism evidence="5 6">
    <name type="scientific">Streptomyces antnestii</name>
    <dbReference type="NCBI Taxonomy" id="2494256"/>
    <lineage>
        <taxon>Bacteria</taxon>
        <taxon>Bacillati</taxon>
        <taxon>Actinomycetota</taxon>
        <taxon>Actinomycetes</taxon>
        <taxon>Kitasatosporales</taxon>
        <taxon>Streptomycetaceae</taxon>
        <taxon>Streptomyces</taxon>
    </lineage>
</organism>
<dbReference type="RefSeq" id="WP_127831227.1">
    <property type="nucleotide sequence ID" value="NZ_RZYA01000016.1"/>
</dbReference>
<sequence length="228" mass="24833">MKNVKRPPSLVDSVIAALRQEIAQGTWKLGDRIPSESRLAETLGVSRLSVREGVRVLVHSGLLVTRQGNGTFVTATDESQVALRRQLDRAAAQDIIDVRRGLDIVAARLAATRRTDEDLERMRKALDDRAAASRKADVDAFADADVDFHLHIAEAARNPVLRDLYRGMSDALRDSVKADECMKHSLAGHDTSHEDLHRAVETGDAAEAAAIALAILDSQEHHGEDPAA</sequence>
<evidence type="ECO:0000259" key="4">
    <source>
        <dbReference type="PROSITE" id="PS50949"/>
    </source>
</evidence>
<dbReference type="EMBL" id="RZYA01000016">
    <property type="protein sequence ID" value="RVU19973.1"/>
    <property type="molecule type" value="Genomic_DNA"/>
</dbReference>
<dbReference type="InterPro" id="IPR008920">
    <property type="entry name" value="TF_FadR/GntR_C"/>
</dbReference>
<reference evidence="5 6" key="1">
    <citation type="submission" date="2019-01" db="EMBL/GenBank/DDBJ databases">
        <title>Genome sequences of Streptomyces and Rhizobium isolates collected from root and soil.</title>
        <authorList>
            <person name="Chhettri S."/>
            <person name="Sevigny J.L."/>
            <person name="Sen A."/>
            <person name="Ennis N."/>
            <person name="Tisa L."/>
        </authorList>
    </citation>
    <scope>NUCLEOTIDE SEQUENCE [LARGE SCALE GENOMIC DNA]</scope>
    <source>
        <strain evidence="5 6">San01</strain>
    </source>
</reference>
<keyword evidence="2" id="KW-0238">DNA-binding</keyword>
<keyword evidence="6" id="KW-1185">Reference proteome</keyword>
<evidence type="ECO:0000256" key="3">
    <source>
        <dbReference type="ARBA" id="ARBA00023163"/>
    </source>
</evidence>
<dbReference type="SUPFAM" id="SSF46785">
    <property type="entry name" value="Winged helix' DNA-binding domain"/>
    <property type="match status" value="1"/>
</dbReference>
<dbReference type="Gene3D" id="1.10.10.10">
    <property type="entry name" value="Winged helix-like DNA-binding domain superfamily/Winged helix DNA-binding domain"/>
    <property type="match status" value="1"/>
</dbReference>
<dbReference type="SMART" id="SM00345">
    <property type="entry name" value="HTH_GNTR"/>
    <property type="match status" value="1"/>
</dbReference>
<gene>
    <name evidence="5" type="ORF">EOT10_28630</name>
</gene>
<name>A0A3S2WDQ6_9ACTN</name>
<dbReference type="Gene3D" id="1.20.120.530">
    <property type="entry name" value="GntR ligand-binding domain-like"/>
    <property type="match status" value="1"/>
</dbReference>
<dbReference type="PANTHER" id="PTHR43537">
    <property type="entry name" value="TRANSCRIPTIONAL REGULATOR, GNTR FAMILY"/>
    <property type="match status" value="1"/>
</dbReference>
<dbReference type="OrthoDB" id="7989071at2"/>
<accession>A0A3S2WDQ6</accession>
<protein>
    <submittedName>
        <fullName evidence="5">FadR family transcriptional regulator</fullName>
    </submittedName>
</protein>
<dbReference type="SMART" id="SM00895">
    <property type="entry name" value="FCD"/>
    <property type="match status" value="1"/>
</dbReference>
<dbReference type="SUPFAM" id="SSF48008">
    <property type="entry name" value="GntR ligand-binding domain-like"/>
    <property type="match status" value="1"/>
</dbReference>
<dbReference type="PROSITE" id="PS50949">
    <property type="entry name" value="HTH_GNTR"/>
    <property type="match status" value="1"/>
</dbReference>
<dbReference type="InterPro" id="IPR036390">
    <property type="entry name" value="WH_DNA-bd_sf"/>
</dbReference>
<dbReference type="PANTHER" id="PTHR43537:SF47">
    <property type="entry name" value="REGULATORY PROTEIN GNTR HTH"/>
    <property type="match status" value="1"/>
</dbReference>
<dbReference type="Pfam" id="PF00392">
    <property type="entry name" value="GntR"/>
    <property type="match status" value="1"/>
</dbReference>
<dbReference type="PRINTS" id="PR00035">
    <property type="entry name" value="HTHGNTR"/>
</dbReference>
<dbReference type="InterPro" id="IPR011711">
    <property type="entry name" value="GntR_C"/>
</dbReference>
<evidence type="ECO:0000313" key="6">
    <source>
        <dbReference type="Proteomes" id="UP000283128"/>
    </source>
</evidence>
<evidence type="ECO:0000256" key="2">
    <source>
        <dbReference type="ARBA" id="ARBA00023125"/>
    </source>
</evidence>
<evidence type="ECO:0000313" key="5">
    <source>
        <dbReference type="EMBL" id="RVU19973.1"/>
    </source>
</evidence>
<feature type="domain" description="HTH gntR-type" evidence="4">
    <location>
        <begin position="8"/>
        <end position="76"/>
    </location>
</feature>
<comment type="caution">
    <text evidence="5">The sequence shown here is derived from an EMBL/GenBank/DDBJ whole genome shotgun (WGS) entry which is preliminary data.</text>
</comment>
<proteinExistence type="predicted"/>
<dbReference type="Proteomes" id="UP000283128">
    <property type="component" value="Unassembled WGS sequence"/>
</dbReference>
<evidence type="ECO:0000256" key="1">
    <source>
        <dbReference type="ARBA" id="ARBA00023015"/>
    </source>
</evidence>
<dbReference type="CDD" id="cd07377">
    <property type="entry name" value="WHTH_GntR"/>
    <property type="match status" value="1"/>
</dbReference>
<dbReference type="Pfam" id="PF07729">
    <property type="entry name" value="FCD"/>
    <property type="match status" value="1"/>
</dbReference>
<keyword evidence="3" id="KW-0804">Transcription</keyword>
<keyword evidence="1" id="KW-0805">Transcription regulation</keyword>
<dbReference type="InterPro" id="IPR000524">
    <property type="entry name" value="Tscrpt_reg_HTH_GntR"/>
</dbReference>
<dbReference type="AlphaFoldDB" id="A0A3S2WDQ6"/>
<dbReference type="GO" id="GO:0003677">
    <property type="term" value="F:DNA binding"/>
    <property type="evidence" value="ECO:0007669"/>
    <property type="project" value="UniProtKB-KW"/>
</dbReference>
<dbReference type="GO" id="GO:0003700">
    <property type="term" value="F:DNA-binding transcription factor activity"/>
    <property type="evidence" value="ECO:0007669"/>
    <property type="project" value="InterPro"/>
</dbReference>